<dbReference type="AlphaFoldDB" id="A0A426YWE5"/>
<protein>
    <submittedName>
        <fullName evidence="1">Uncharacterized protein</fullName>
    </submittedName>
</protein>
<name>A0A426YWE5_ENSVE</name>
<dbReference type="EMBL" id="AMZH03009804">
    <property type="protein sequence ID" value="RRT56049.1"/>
    <property type="molecule type" value="Genomic_DNA"/>
</dbReference>
<organism evidence="1 2">
    <name type="scientific">Ensete ventricosum</name>
    <name type="common">Abyssinian banana</name>
    <name type="synonym">Musa ensete</name>
    <dbReference type="NCBI Taxonomy" id="4639"/>
    <lineage>
        <taxon>Eukaryota</taxon>
        <taxon>Viridiplantae</taxon>
        <taxon>Streptophyta</taxon>
        <taxon>Embryophyta</taxon>
        <taxon>Tracheophyta</taxon>
        <taxon>Spermatophyta</taxon>
        <taxon>Magnoliopsida</taxon>
        <taxon>Liliopsida</taxon>
        <taxon>Zingiberales</taxon>
        <taxon>Musaceae</taxon>
        <taxon>Ensete</taxon>
    </lineage>
</organism>
<sequence>MHGMRCHKMPRVLCLLEMFRQHLVMIPMPFHHPTTRQMLEVAMVGADKAIKEALVIKGVVKGTRVAILEALCQVVLVIKVATLVIREIPVVIKQAPLVEMLEAFCQAVQFIKEAAPGVIKEVALGVIREVALVIREVEAALQVIKEVEAALQVIKEVEPALQVIREVGLHHKEVTTLIREALCRIKVAYLVINRATLVMQEAAPSISRVDLSLEEDLLIKEETCLEEINKQHSTYPVQNCYKMLQFLLSQ</sequence>
<accession>A0A426YWE5</accession>
<proteinExistence type="predicted"/>
<reference evidence="1 2" key="1">
    <citation type="journal article" date="2014" name="Agronomy (Basel)">
        <title>A Draft Genome Sequence for Ensete ventricosum, the Drought-Tolerant Tree Against Hunger.</title>
        <authorList>
            <person name="Harrison J."/>
            <person name="Moore K.A."/>
            <person name="Paszkiewicz K."/>
            <person name="Jones T."/>
            <person name="Grant M."/>
            <person name="Ambacheew D."/>
            <person name="Muzemil S."/>
            <person name="Studholme D.J."/>
        </authorList>
    </citation>
    <scope>NUCLEOTIDE SEQUENCE [LARGE SCALE GENOMIC DNA]</scope>
</reference>
<gene>
    <name evidence="1" type="ORF">B296_00020189</name>
</gene>
<evidence type="ECO:0000313" key="2">
    <source>
        <dbReference type="Proteomes" id="UP000287651"/>
    </source>
</evidence>
<dbReference type="Proteomes" id="UP000287651">
    <property type="component" value="Unassembled WGS sequence"/>
</dbReference>
<comment type="caution">
    <text evidence="1">The sequence shown here is derived from an EMBL/GenBank/DDBJ whole genome shotgun (WGS) entry which is preliminary data.</text>
</comment>
<evidence type="ECO:0000313" key="1">
    <source>
        <dbReference type="EMBL" id="RRT56049.1"/>
    </source>
</evidence>